<keyword evidence="8 14" id="KW-0675">Receptor</keyword>
<dbReference type="Proteomes" id="UP000318542">
    <property type="component" value="Unassembled WGS sequence"/>
</dbReference>
<dbReference type="GO" id="GO:0015344">
    <property type="term" value="F:siderophore uptake transmembrane transporter activity"/>
    <property type="evidence" value="ECO:0007669"/>
    <property type="project" value="TreeGrafter"/>
</dbReference>
<comment type="caution">
    <text evidence="14">The sequence shown here is derived from an EMBL/GenBank/DDBJ whole genome shotgun (WGS) entry which is preliminary data.</text>
</comment>
<dbReference type="GO" id="GO:0009279">
    <property type="term" value="C:cell outer membrane"/>
    <property type="evidence" value="ECO:0007669"/>
    <property type="project" value="UniProtKB-SubCell"/>
</dbReference>
<comment type="similarity">
    <text evidence="2 10 11">Belongs to the TonB-dependent receptor family.</text>
</comment>
<evidence type="ECO:0000256" key="9">
    <source>
        <dbReference type="ARBA" id="ARBA00023237"/>
    </source>
</evidence>
<dbReference type="PANTHER" id="PTHR30069:SF27">
    <property type="entry name" value="BLL4766 PROTEIN"/>
    <property type="match status" value="1"/>
</dbReference>
<evidence type="ECO:0000256" key="8">
    <source>
        <dbReference type="ARBA" id="ARBA00023170"/>
    </source>
</evidence>
<keyword evidence="3 10" id="KW-0813">Transport</keyword>
<evidence type="ECO:0000256" key="7">
    <source>
        <dbReference type="ARBA" id="ARBA00023136"/>
    </source>
</evidence>
<accession>A0A554X0K8</accession>
<dbReference type="InterPro" id="IPR000531">
    <property type="entry name" value="Beta-barrel_TonB"/>
</dbReference>
<gene>
    <name evidence="14" type="primary">cirA</name>
    <name evidence="14" type="ORF">Tther_01528</name>
</gene>
<dbReference type="EMBL" id="VJOL01000026">
    <property type="protein sequence ID" value="TSE29364.1"/>
    <property type="molecule type" value="Genomic_DNA"/>
</dbReference>
<evidence type="ECO:0000256" key="2">
    <source>
        <dbReference type="ARBA" id="ARBA00009810"/>
    </source>
</evidence>
<dbReference type="Pfam" id="PF07715">
    <property type="entry name" value="Plug"/>
    <property type="match status" value="1"/>
</dbReference>
<dbReference type="AlphaFoldDB" id="A0A554X0K8"/>
<keyword evidence="15" id="KW-1185">Reference proteome</keyword>
<evidence type="ECO:0000256" key="4">
    <source>
        <dbReference type="ARBA" id="ARBA00022452"/>
    </source>
</evidence>
<proteinExistence type="inferred from homology"/>
<comment type="subcellular location">
    <subcellularLocation>
        <location evidence="1 10">Cell outer membrane</location>
        <topology evidence="1 10">Multi-pass membrane protein</topology>
    </subcellularLocation>
</comment>
<evidence type="ECO:0000259" key="13">
    <source>
        <dbReference type="Pfam" id="PF07715"/>
    </source>
</evidence>
<feature type="domain" description="TonB-dependent receptor-like beta-barrel" evidence="12">
    <location>
        <begin position="279"/>
        <end position="624"/>
    </location>
</feature>
<protein>
    <submittedName>
        <fullName evidence="14">Colicin I receptor</fullName>
    </submittedName>
</protein>
<dbReference type="InterPro" id="IPR037066">
    <property type="entry name" value="Plug_dom_sf"/>
</dbReference>
<sequence>MERWAAVASPGGGAQRRSRVAKWRIARIGRIAWLMLATGSAGTAAADGAWTEADYFAPVPEVLTVTRLAQPLEHVPGSVTVIDRDIIQRSGARDMTDLLRLVPGYLVGGFNGANITAAYHMPLDEYGQRNLVLVDGRSLYNSGYANGTTRALMTVALDDIERIEVFRGTNSAAYGANALFGVINVITRHPADVERRRVAISVGNDGIRDVTAGLAWEHGASQHRLTVHRRGDEGYRPGSGVNDDRRVAQLHWRADGVAAPGWEWSWRAGVSDLALGMGYAGNVGDAPRTMRYRNLYGQAQLRVEVSASDAVQAMLSWDRIDTDDRFDYAPIPPVVVDFGAREQRLALELQHQRQWGEGLRTVWGLGWSDDRIRSRPLFDTEAVISAQRWRVFGTAEWAWSPRWLLNAGLYATHDSRVGTGAWPRLMVNYRLGDHHTLRAGVTRAARDPSLFDLAANVRYRFPTPPYEIATVVSSGTIEPERLLVQELGYLGQWPARQLTLDVRLARERLRDYIEEIRVPGSQRRDFINRGGFAMRSLEYQLRWHPRRDTRLWLGQTWTDAEWIDANYLRQPPRRMLTGGWWQRVGAQWDLAVLAAAQSRMSWRQPGRHSLPGRLRLDARLARTWRDGPTTSELAFTVQSVGGAQPAFIPERVLDRRVFVTWRLSQ</sequence>
<dbReference type="SUPFAM" id="SSF56935">
    <property type="entry name" value="Porins"/>
    <property type="match status" value="1"/>
</dbReference>
<dbReference type="GO" id="GO:0044718">
    <property type="term" value="P:siderophore transmembrane transport"/>
    <property type="evidence" value="ECO:0007669"/>
    <property type="project" value="TreeGrafter"/>
</dbReference>
<evidence type="ECO:0000259" key="12">
    <source>
        <dbReference type="Pfam" id="PF00593"/>
    </source>
</evidence>
<reference evidence="14 15" key="1">
    <citation type="submission" date="2019-07" db="EMBL/GenBank/DDBJ databases">
        <title>Tepidimonas thermarum AA-1 draft genome.</title>
        <authorList>
            <person name="Da Costa M.S."/>
            <person name="Froufe H.J.C."/>
            <person name="Egas C."/>
            <person name="Albuquerque L."/>
        </authorList>
    </citation>
    <scope>NUCLEOTIDE SEQUENCE [LARGE SCALE GENOMIC DNA]</scope>
    <source>
        <strain evidence="14 15">AA-1</strain>
    </source>
</reference>
<name>A0A554X0K8_9BURK</name>
<dbReference type="OrthoDB" id="183532at2"/>
<evidence type="ECO:0000256" key="3">
    <source>
        <dbReference type="ARBA" id="ARBA00022448"/>
    </source>
</evidence>
<evidence type="ECO:0000256" key="5">
    <source>
        <dbReference type="ARBA" id="ARBA00022692"/>
    </source>
</evidence>
<feature type="domain" description="TonB-dependent receptor plug" evidence="13">
    <location>
        <begin position="72"/>
        <end position="182"/>
    </location>
</feature>
<dbReference type="Gene3D" id="2.170.130.10">
    <property type="entry name" value="TonB-dependent receptor, plug domain"/>
    <property type="match status" value="1"/>
</dbReference>
<evidence type="ECO:0000313" key="14">
    <source>
        <dbReference type="EMBL" id="TSE29364.1"/>
    </source>
</evidence>
<dbReference type="PANTHER" id="PTHR30069">
    <property type="entry name" value="TONB-DEPENDENT OUTER MEMBRANE RECEPTOR"/>
    <property type="match status" value="1"/>
</dbReference>
<evidence type="ECO:0000256" key="1">
    <source>
        <dbReference type="ARBA" id="ARBA00004571"/>
    </source>
</evidence>
<dbReference type="InterPro" id="IPR039426">
    <property type="entry name" value="TonB-dep_rcpt-like"/>
</dbReference>
<evidence type="ECO:0000313" key="15">
    <source>
        <dbReference type="Proteomes" id="UP000318542"/>
    </source>
</evidence>
<keyword evidence="6 11" id="KW-0798">TonB box</keyword>
<dbReference type="InterPro" id="IPR012910">
    <property type="entry name" value="Plug_dom"/>
</dbReference>
<dbReference type="Pfam" id="PF00593">
    <property type="entry name" value="TonB_dep_Rec_b-barrel"/>
    <property type="match status" value="1"/>
</dbReference>
<dbReference type="Gene3D" id="2.40.170.20">
    <property type="entry name" value="TonB-dependent receptor, beta-barrel domain"/>
    <property type="match status" value="1"/>
</dbReference>
<evidence type="ECO:0000256" key="11">
    <source>
        <dbReference type="RuleBase" id="RU003357"/>
    </source>
</evidence>
<dbReference type="PROSITE" id="PS52016">
    <property type="entry name" value="TONB_DEPENDENT_REC_3"/>
    <property type="match status" value="1"/>
</dbReference>
<dbReference type="InterPro" id="IPR036942">
    <property type="entry name" value="Beta-barrel_TonB_sf"/>
</dbReference>
<keyword evidence="5 10" id="KW-0812">Transmembrane</keyword>
<keyword evidence="4 10" id="KW-1134">Transmembrane beta strand</keyword>
<evidence type="ECO:0000256" key="6">
    <source>
        <dbReference type="ARBA" id="ARBA00023077"/>
    </source>
</evidence>
<keyword evidence="9 10" id="KW-0998">Cell outer membrane</keyword>
<organism evidence="14 15">
    <name type="scientific">Tepidimonas thermarum</name>
    <dbReference type="NCBI Taxonomy" id="335431"/>
    <lineage>
        <taxon>Bacteria</taxon>
        <taxon>Pseudomonadati</taxon>
        <taxon>Pseudomonadota</taxon>
        <taxon>Betaproteobacteria</taxon>
        <taxon>Burkholderiales</taxon>
        <taxon>Tepidimonas</taxon>
    </lineage>
</organism>
<keyword evidence="7 10" id="KW-0472">Membrane</keyword>
<evidence type="ECO:0000256" key="10">
    <source>
        <dbReference type="PROSITE-ProRule" id="PRU01360"/>
    </source>
</evidence>